<dbReference type="EMBL" id="QJJQ01000003">
    <property type="protein sequence ID" value="PXW88808.1"/>
    <property type="molecule type" value="Genomic_DNA"/>
</dbReference>
<keyword evidence="3" id="KW-1185">Reference proteome</keyword>
<evidence type="ECO:0000313" key="3">
    <source>
        <dbReference type="Proteomes" id="UP000247978"/>
    </source>
</evidence>
<dbReference type="Proteomes" id="UP000247978">
    <property type="component" value="Unassembled WGS sequence"/>
</dbReference>
<organism evidence="2 3">
    <name type="scientific">Pseudogracilibacillus auburnensis</name>
    <dbReference type="NCBI Taxonomy" id="1494959"/>
    <lineage>
        <taxon>Bacteria</taxon>
        <taxon>Bacillati</taxon>
        <taxon>Bacillota</taxon>
        <taxon>Bacilli</taxon>
        <taxon>Bacillales</taxon>
        <taxon>Bacillaceae</taxon>
        <taxon>Pseudogracilibacillus</taxon>
    </lineage>
</organism>
<sequence>MNNKVYCNDGCQKDFYITELKTEGIEKLPGNVERHYIECPNCGQQYTSYYLNDDMKKIQQEISALRKKLPDLKVKQKNKLNKLSRRLQFMNNKLKTEIEQGEINAGKS</sequence>
<dbReference type="AlphaFoldDB" id="A0A2V3W6P2"/>
<evidence type="ECO:0000313" key="2">
    <source>
        <dbReference type="EMBL" id="PXW88808.1"/>
    </source>
</evidence>
<accession>A0A2V3W6P2</accession>
<comment type="caution">
    <text evidence="2">The sequence shown here is derived from an EMBL/GenBank/DDBJ whole genome shotgun (WGS) entry which is preliminary data.</text>
</comment>
<dbReference type="OrthoDB" id="1918216at2"/>
<dbReference type="RefSeq" id="WP_110394629.1">
    <property type="nucleotide sequence ID" value="NZ_JBHUHB010000001.1"/>
</dbReference>
<proteinExistence type="predicted"/>
<gene>
    <name evidence="2" type="ORF">DFR56_103314</name>
</gene>
<feature type="coiled-coil region" evidence="1">
    <location>
        <begin position="55"/>
        <end position="100"/>
    </location>
</feature>
<keyword evidence="1" id="KW-0175">Coiled coil</keyword>
<protein>
    <recommendedName>
        <fullName evidence="4">Transglycosylase</fullName>
    </recommendedName>
</protein>
<evidence type="ECO:0000256" key="1">
    <source>
        <dbReference type="SAM" id="Coils"/>
    </source>
</evidence>
<reference evidence="2 3" key="1">
    <citation type="submission" date="2018-05" db="EMBL/GenBank/DDBJ databases">
        <title>Genomic Encyclopedia of Type Strains, Phase IV (KMG-IV): sequencing the most valuable type-strain genomes for metagenomic binning, comparative biology and taxonomic classification.</title>
        <authorList>
            <person name="Goeker M."/>
        </authorList>
    </citation>
    <scope>NUCLEOTIDE SEQUENCE [LARGE SCALE GENOMIC DNA]</scope>
    <source>
        <strain evidence="2 3">DSM 28556</strain>
    </source>
</reference>
<name>A0A2V3W6P2_9BACI</name>
<evidence type="ECO:0008006" key="4">
    <source>
        <dbReference type="Google" id="ProtNLM"/>
    </source>
</evidence>